<sequence>MRELHRLINVEKEKRNCSTLTDEELDQCVRDIKSRQPHSGYRMMKALLQTQGLRVQYDRVRASLHRVDTIGVISRMNNLGCIVRITYSVPSPQSLMHIDTNHKLIRYNIVIFGGIDGFSWKIIYLGAASNNLASTNLAFFQESVEKFGFPLRVRADQGVENVDVARLMFTVRGTGRGSFISGKSVHNQRIERLWRDMWTAVTVIYYYTTSKKRVSSTFAMLHTSSVAIMCSCHGYKMTWTHSAVAGQIIL</sequence>
<feature type="domain" description="Integrase core" evidence="1">
    <location>
        <begin position="87"/>
        <end position="209"/>
    </location>
</feature>
<accession>A0AAD6AHR3</accession>
<evidence type="ECO:0000313" key="3">
    <source>
        <dbReference type="Proteomes" id="UP001219934"/>
    </source>
</evidence>
<proteinExistence type="predicted"/>
<dbReference type="EMBL" id="JAPTMU010000021">
    <property type="protein sequence ID" value="KAJ4925625.1"/>
    <property type="molecule type" value="Genomic_DNA"/>
</dbReference>
<gene>
    <name evidence="2" type="ORF">JOQ06_018350</name>
</gene>
<dbReference type="PANTHER" id="PTHR46791">
    <property type="entry name" value="EXPRESSED PROTEIN"/>
    <property type="match status" value="1"/>
</dbReference>
<name>A0AAD6AHR3_9TELE</name>
<dbReference type="AlphaFoldDB" id="A0AAD6AHR3"/>
<dbReference type="InterPro" id="IPR058913">
    <property type="entry name" value="Integrase_dom_put"/>
</dbReference>
<evidence type="ECO:0000259" key="1">
    <source>
        <dbReference type="Pfam" id="PF24764"/>
    </source>
</evidence>
<dbReference type="PANTHER" id="PTHR46791:SF11">
    <property type="entry name" value="INTEGRASE CATALYTIC DOMAIN-CONTAINING PROTEIN"/>
    <property type="match status" value="1"/>
</dbReference>
<comment type="caution">
    <text evidence="2">The sequence shown here is derived from an EMBL/GenBank/DDBJ whole genome shotgun (WGS) entry which is preliminary data.</text>
</comment>
<keyword evidence="3" id="KW-1185">Reference proteome</keyword>
<reference evidence="2" key="1">
    <citation type="submission" date="2022-11" db="EMBL/GenBank/DDBJ databases">
        <title>Chromosome-level genome of Pogonophryne albipinna.</title>
        <authorList>
            <person name="Jo E."/>
        </authorList>
    </citation>
    <scope>NUCLEOTIDE SEQUENCE</scope>
    <source>
        <strain evidence="2">SGF0006</strain>
        <tissue evidence="2">Muscle</tissue>
    </source>
</reference>
<dbReference type="Proteomes" id="UP001219934">
    <property type="component" value="Unassembled WGS sequence"/>
</dbReference>
<organism evidence="2 3">
    <name type="scientific">Pogonophryne albipinna</name>
    <dbReference type="NCBI Taxonomy" id="1090488"/>
    <lineage>
        <taxon>Eukaryota</taxon>
        <taxon>Metazoa</taxon>
        <taxon>Chordata</taxon>
        <taxon>Craniata</taxon>
        <taxon>Vertebrata</taxon>
        <taxon>Euteleostomi</taxon>
        <taxon>Actinopterygii</taxon>
        <taxon>Neopterygii</taxon>
        <taxon>Teleostei</taxon>
        <taxon>Neoteleostei</taxon>
        <taxon>Acanthomorphata</taxon>
        <taxon>Eupercaria</taxon>
        <taxon>Perciformes</taxon>
        <taxon>Notothenioidei</taxon>
        <taxon>Pogonophryne</taxon>
    </lineage>
</organism>
<evidence type="ECO:0000313" key="2">
    <source>
        <dbReference type="EMBL" id="KAJ4925625.1"/>
    </source>
</evidence>
<dbReference type="Pfam" id="PF24764">
    <property type="entry name" value="rva_4"/>
    <property type="match status" value="1"/>
</dbReference>
<protein>
    <recommendedName>
        <fullName evidence="1">Integrase core domain-containing protein</fullName>
    </recommendedName>
</protein>